<evidence type="ECO:0000313" key="3">
    <source>
        <dbReference type="Proteomes" id="UP000177097"/>
    </source>
</evidence>
<proteinExistence type="predicted"/>
<evidence type="ECO:0000256" key="1">
    <source>
        <dbReference type="SAM" id="MobiDB-lite"/>
    </source>
</evidence>
<evidence type="ECO:0000313" key="2">
    <source>
        <dbReference type="EMBL" id="OGL71972.1"/>
    </source>
</evidence>
<sequence length="84" mass="10009">MKRYKLDRHRPDMGNRRRVDSEPVHELFAEDIVIEPTEWPDRLRRRYDAEDLLEKAEREQELGGLRAQDSKDAQGDQHRPSRAA</sequence>
<accession>A0A1F7U164</accession>
<dbReference type="EMBL" id="MGDX01000004">
    <property type="protein sequence ID" value="OGL71972.1"/>
    <property type="molecule type" value="Genomic_DNA"/>
</dbReference>
<dbReference type="Proteomes" id="UP000177097">
    <property type="component" value="Unassembled WGS sequence"/>
</dbReference>
<reference evidence="2 3" key="1">
    <citation type="journal article" date="2016" name="Nat. Commun.">
        <title>Thousands of microbial genomes shed light on interconnected biogeochemical processes in an aquifer system.</title>
        <authorList>
            <person name="Anantharaman K."/>
            <person name="Brown C.T."/>
            <person name="Hug L.A."/>
            <person name="Sharon I."/>
            <person name="Castelle C.J."/>
            <person name="Probst A.J."/>
            <person name="Thomas B.C."/>
            <person name="Singh A."/>
            <person name="Wilkins M.J."/>
            <person name="Karaoz U."/>
            <person name="Brodie E.L."/>
            <person name="Williams K.H."/>
            <person name="Hubbard S.S."/>
            <person name="Banfield J.F."/>
        </authorList>
    </citation>
    <scope>NUCLEOTIDE SEQUENCE [LARGE SCALE GENOMIC DNA]</scope>
</reference>
<feature type="region of interest" description="Disordered" evidence="1">
    <location>
        <begin position="58"/>
        <end position="84"/>
    </location>
</feature>
<feature type="compositionally biased region" description="Basic and acidic residues" evidence="1">
    <location>
        <begin position="68"/>
        <end position="84"/>
    </location>
</feature>
<organism evidence="2 3">
    <name type="scientific">Candidatus Uhrbacteria bacterium RIFCSPHIGHO2_02_FULL_53_13</name>
    <dbReference type="NCBI Taxonomy" id="1802389"/>
    <lineage>
        <taxon>Bacteria</taxon>
        <taxon>Candidatus Uhriibacteriota</taxon>
    </lineage>
</organism>
<dbReference type="STRING" id="1802389.A3C17_01030"/>
<comment type="caution">
    <text evidence="2">The sequence shown here is derived from an EMBL/GenBank/DDBJ whole genome shotgun (WGS) entry which is preliminary data.</text>
</comment>
<gene>
    <name evidence="2" type="ORF">A3C17_01030</name>
</gene>
<name>A0A1F7U164_9BACT</name>
<protein>
    <submittedName>
        <fullName evidence="2">Uncharacterized protein</fullName>
    </submittedName>
</protein>
<dbReference type="AlphaFoldDB" id="A0A1F7U164"/>